<dbReference type="GO" id="GO:0016567">
    <property type="term" value="P:protein ubiquitination"/>
    <property type="evidence" value="ECO:0007669"/>
    <property type="project" value="TreeGrafter"/>
</dbReference>
<evidence type="ECO:0000256" key="6">
    <source>
        <dbReference type="ARBA" id="ARBA00022786"/>
    </source>
</evidence>
<evidence type="ECO:0000256" key="2">
    <source>
        <dbReference type="ARBA" id="ARBA00012483"/>
    </source>
</evidence>
<keyword evidence="5" id="KW-0863">Zinc-finger</keyword>
<organism evidence="10 11">
    <name type="scientific">Tetracentron sinense</name>
    <name type="common">Spur-leaf</name>
    <dbReference type="NCBI Taxonomy" id="13715"/>
    <lineage>
        <taxon>Eukaryota</taxon>
        <taxon>Viridiplantae</taxon>
        <taxon>Streptophyta</taxon>
        <taxon>Embryophyta</taxon>
        <taxon>Tracheophyta</taxon>
        <taxon>Spermatophyta</taxon>
        <taxon>Magnoliopsida</taxon>
        <taxon>Trochodendrales</taxon>
        <taxon>Trochodendraceae</taxon>
        <taxon>Tetracentron</taxon>
    </lineage>
</organism>
<dbReference type="EC" id="2.3.2.27" evidence="2"/>
<dbReference type="OrthoDB" id="1711136at2759"/>
<comment type="caution">
    <text evidence="10">The sequence shown here is derived from an EMBL/GenBank/DDBJ whole genome shotgun (WGS) entry which is preliminary data.</text>
</comment>
<dbReference type="EMBL" id="JABCRI010000007">
    <property type="protein sequence ID" value="KAF8402736.1"/>
    <property type="molecule type" value="Genomic_DNA"/>
</dbReference>
<dbReference type="SUPFAM" id="SSF57850">
    <property type="entry name" value="RING/U-box"/>
    <property type="match status" value="1"/>
</dbReference>
<dbReference type="GO" id="GO:0061630">
    <property type="term" value="F:ubiquitin protein ligase activity"/>
    <property type="evidence" value="ECO:0007669"/>
    <property type="project" value="UniProtKB-EC"/>
</dbReference>
<dbReference type="InterPro" id="IPR058981">
    <property type="entry name" value="MGRN1/RNF157-like_N"/>
</dbReference>
<keyword evidence="4" id="KW-0479">Metal-binding</keyword>
<evidence type="ECO:0000259" key="9">
    <source>
        <dbReference type="Pfam" id="PF26192"/>
    </source>
</evidence>
<feature type="domain" description="MGRN1/RNF157-like N-terminal" evidence="9">
    <location>
        <begin position="130"/>
        <end position="288"/>
    </location>
</feature>
<evidence type="ECO:0000313" key="10">
    <source>
        <dbReference type="EMBL" id="KAF8402736.1"/>
    </source>
</evidence>
<evidence type="ECO:0000256" key="1">
    <source>
        <dbReference type="ARBA" id="ARBA00000900"/>
    </source>
</evidence>
<dbReference type="Pfam" id="PF26192">
    <property type="entry name" value="RNF157-like_N"/>
    <property type="match status" value="1"/>
</dbReference>
<accession>A0A835DGT7</accession>
<dbReference type="OMA" id="FCCKEEF"/>
<feature type="compositionally biased region" description="Pro residues" evidence="8">
    <location>
        <begin position="47"/>
        <end position="57"/>
    </location>
</feature>
<dbReference type="Gene3D" id="3.30.40.10">
    <property type="entry name" value="Zinc/RING finger domain, C3HC4 (zinc finger)"/>
    <property type="match status" value="2"/>
</dbReference>
<evidence type="ECO:0000313" key="11">
    <source>
        <dbReference type="Proteomes" id="UP000655225"/>
    </source>
</evidence>
<dbReference type="PANTHER" id="PTHR22996:SF0">
    <property type="entry name" value="RE60872P-RELATED"/>
    <property type="match status" value="1"/>
</dbReference>
<comment type="catalytic activity">
    <reaction evidence="1">
        <text>S-ubiquitinyl-[E2 ubiquitin-conjugating enzyme]-L-cysteine + [acceptor protein]-L-lysine = [E2 ubiquitin-conjugating enzyme]-L-cysteine + N(6)-ubiquitinyl-[acceptor protein]-L-lysine.</text>
        <dbReference type="EC" id="2.3.2.27"/>
    </reaction>
</comment>
<reference evidence="10 11" key="1">
    <citation type="submission" date="2020-04" db="EMBL/GenBank/DDBJ databases">
        <title>Plant Genome Project.</title>
        <authorList>
            <person name="Zhang R.-G."/>
        </authorList>
    </citation>
    <scope>NUCLEOTIDE SEQUENCE [LARGE SCALE GENOMIC DNA]</scope>
    <source>
        <strain evidence="10">YNK0</strain>
        <tissue evidence="10">Leaf</tissue>
    </source>
</reference>
<evidence type="ECO:0000256" key="3">
    <source>
        <dbReference type="ARBA" id="ARBA00022679"/>
    </source>
</evidence>
<protein>
    <recommendedName>
        <fullName evidence="2">RING-type E3 ubiquitin transferase</fullName>
        <ecNumber evidence="2">2.3.2.27</ecNumber>
    </recommendedName>
</protein>
<evidence type="ECO:0000256" key="4">
    <source>
        <dbReference type="ARBA" id="ARBA00022723"/>
    </source>
</evidence>
<gene>
    <name evidence="10" type="ORF">HHK36_010826</name>
</gene>
<feature type="compositionally biased region" description="Gly residues" evidence="8">
    <location>
        <begin position="1"/>
        <end position="11"/>
    </location>
</feature>
<keyword evidence="3" id="KW-0808">Transferase</keyword>
<feature type="compositionally biased region" description="Basic residues" evidence="8">
    <location>
        <begin position="12"/>
        <end position="22"/>
    </location>
</feature>
<evidence type="ECO:0000256" key="8">
    <source>
        <dbReference type="SAM" id="MobiDB-lite"/>
    </source>
</evidence>
<sequence length="408" mass="45205">MGNIGSIGGGNSRRRHRGHHNHPPPPPPQPPQPEITSNRYVFAAATPYPPQYPNPNPPQYYQYPGYYPPPPPTMPVPLPALYDHRHHGGGPHSDPAVANWVGGRYPCGLGPHPPAPYVEHQKAVTIRNDVNLKKETLRVEPDEGNPGQFLVAFTFDATVAGSITIIFFAKEGADCNLTPMNESLLEPVRVSFQQGLGQKFKQPSGTGIDCSIFKETELLKEDDMEVYPLAVKAEASPLDHNGSEVGNPMPGTINAQITQAVFEKKGKGEYHVRVVKQILWVNGMRYELQEIYGIGNSVDVDFDGNDPGKECVICLSEPRDTTVLPCRHMVNRVCLFSLDVCSHDEEQQDAVLAAYISDGFLPSSFLTKPFCMCSECAKVLRYQTNRCPICRQPVERLLEIKVNNRPDD</sequence>
<dbReference type="AlphaFoldDB" id="A0A835DGT7"/>
<feature type="region of interest" description="Disordered" evidence="8">
    <location>
        <begin position="1"/>
        <end position="57"/>
    </location>
</feature>
<keyword evidence="11" id="KW-1185">Reference proteome</keyword>
<dbReference type="InterPro" id="IPR045194">
    <property type="entry name" value="MGRN1/RNF157-like"/>
</dbReference>
<keyword evidence="6" id="KW-0833">Ubl conjugation pathway</keyword>
<evidence type="ECO:0000256" key="5">
    <source>
        <dbReference type="ARBA" id="ARBA00022771"/>
    </source>
</evidence>
<dbReference type="Proteomes" id="UP000655225">
    <property type="component" value="Unassembled WGS sequence"/>
</dbReference>
<name>A0A835DGT7_TETSI</name>
<evidence type="ECO:0000256" key="7">
    <source>
        <dbReference type="ARBA" id="ARBA00022833"/>
    </source>
</evidence>
<proteinExistence type="predicted"/>
<feature type="compositionally biased region" description="Pro residues" evidence="8">
    <location>
        <begin position="23"/>
        <end position="33"/>
    </location>
</feature>
<dbReference type="InterPro" id="IPR013083">
    <property type="entry name" value="Znf_RING/FYVE/PHD"/>
</dbReference>
<dbReference type="PANTHER" id="PTHR22996">
    <property type="entry name" value="MAHOGUNIN"/>
    <property type="match status" value="1"/>
</dbReference>
<dbReference type="GO" id="GO:0008270">
    <property type="term" value="F:zinc ion binding"/>
    <property type="evidence" value="ECO:0007669"/>
    <property type="project" value="UniProtKB-KW"/>
</dbReference>
<keyword evidence="7" id="KW-0862">Zinc</keyword>